<comment type="cofactor">
    <cofactor evidence="1 18">
        <name>Mg(2+)</name>
        <dbReference type="ChEBI" id="CHEBI:18420"/>
    </cofactor>
</comment>
<dbReference type="NCBIfam" id="NF006530">
    <property type="entry name" value="PRK08999.1"/>
    <property type="match status" value="1"/>
</dbReference>
<dbReference type="InterPro" id="IPR003561">
    <property type="entry name" value="Mutator_MutT"/>
</dbReference>
<dbReference type="PROSITE" id="PS51462">
    <property type="entry name" value="NUDIX"/>
    <property type="match status" value="1"/>
</dbReference>
<dbReference type="GO" id="GO:0006281">
    <property type="term" value="P:DNA repair"/>
    <property type="evidence" value="ECO:0007669"/>
    <property type="project" value="UniProtKB-KW"/>
</dbReference>
<dbReference type="OrthoDB" id="9810648at2"/>
<comment type="catalytic activity">
    <reaction evidence="10">
        <text>8-oxo-dGTP + H2O = 8-oxo-dGMP + diphosphate + H(+)</text>
        <dbReference type="Rhea" id="RHEA:31575"/>
        <dbReference type="ChEBI" id="CHEBI:15377"/>
        <dbReference type="ChEBI" id="CHEBI:15378"/>
        <dbReference type="ChEBI" id="CHEBI:33019"/>
        <dbReference type="ChEBI" id="CHEBI:63224"/>
        <dbReference type="ChEBI" id="CHEBI:77896"/>
        <dbReference type="EC" id="3.6.1.55"/>
    </reaction>
</comment>
<evidence type="ECO:0000313" key="21">
    <source>
        <dbReference type="Proteomes" id="UP000294575"/>
    </source>
</evidence>
<feature type="binding site" evidence="17">
    <location>
        <position position="27"/>
    </location>
    <ligand>
        <name>8-oxo-dGTP</name>
        <dbReference type="ChEBI" id="CHEBI:77896"/>
    </ligand>
</feature>
<evidence type="ECO:0000256" key="10">
    <source>
        <dbReference type="ARBA" id="ARBA00035861"/>
    </source>
</evidence>
<dbReference type="NCBIfam" id="TIGR00586">
    <property type="entry name" value="mutt"/>
    <property type="match status" value="1"/>
</dbReference>
<keyword evidence="4" id="KW-0235">DNA replication</keyword>
<keyword evidence="3" id="KW-0515">Mutator protein</keyword>
<dbReference type="SUPFAM" id="SSF55811">
    <property type="entry name" value="Nudix"/>
    <property type="match status" value="1"/>
</dbReference>
<protein>
    <recommendedName>
        <fullName evidence="13">8-oxo-dGTP diphosphatase</fullName>
        <ecNumber evidence="12">3.6.1.55</ecNumber>
    </recommendedName>
    <alternativeName>
        <fullName evidence="16">7,8-dihydro-8-oxoguanine-triphosphatase</fullName>
    </alternativeName>
    <alternativeName>
        <fullName evidence="15">Mutator protein MutT</fullName>
    </alternativeName>
    <alternativeName>
        <fullName evidence="14">dGTP pyrophosphohydrolase</fullName>
    </alternativeName>
</protein>
<feature type="binding site" evidence="18">
    <location>
        <position position="41"/>
    </location>
    <ligand>
        <name>Mg(2+)</name>
        <dbReference type="ChEBI" id="CHEBI:18420"/>
    </ligand>
</feature>
<dbReference type="GO" id="GO:0008413">
    <property type="term" value="F:8-oxo-7,8-dihydroguanosine triphosphate pyrophosphatase activity"/>
    <property type="evidence" value="ECO:0007669"/>
    <property type="project" value="InterPro"/>
</dbReference>
<dbReference type="InterPro" id="IPR015797">
    <property type="entry name" value="NUDIX_hydrolase-like_dom_sf"/>
</dbReference>
<dbReference type="EC" id="3.6.1.55" evidence="12"/>
<dbReference type="Pfam" id="PF02581">
    <property type="entry name" value="TMP-TENI"/>
    <property type="match status" value="1"/>
</dbReference>
<evidence type="ECO:0000259" key="19">
    <source>
        <dbReference type="PROSITE" id="PS51462"/>
    </source>
</evidence>
<keyword evidence="7" id="KW-0378">Hydrolase</keyword>
<keyword evidence="8 18" id="KW-0460">Magnesium</keyword>
<dbReference type="EMBL" id="SNYK01000003">
    <property type="protein sequence ID" value="TDQ38923.1"/>
    <property type="molecule type" value="Genomic_DNA"/>
</dbReference>
<dbReference type="PROSITE" id="PS00893">
    <property type="entry name" value="NUDIX_BOX"/>
    <property type="match status" value="1"/>
</dbReference>
<organism evidence="20 21">
    <name type="scientific">Thiopseudomonas denitrificans</name>
    <dbReference type="NCBI Taxonomy" id="1501432"/>
    <lineage>
        <taxon>Bacteria</taxon>
        <taxon>Pseudomonadati</taxon>
        <taxon>Pseudomonadota</taxon>
        <taxon>Gammaproteobacteria</taxon>
        <taxon>Pseudomonadales</taxon>
        <taxon>Pseudomonadaceae</taxon>
        <taxon>Thiopseudomonas</taxon>
    </lineage>
</organism>
<keyword evidence="21" id="KW-1185">Reference proteome</keyword>
<evidence type="ECO:0000256" key="18">
    <source>
        <dbReference type="PIRSR" id="PIRSR603561-2"/>
    </source>
</evidence>
<dbReference type="CDD" id="cd03425">
    <property type="entry name" value="NUDIX_MutT_NudA_like"/>
    <property type="match status" value="1"/>
</dbReference>
<keyword evidence="5 18" id="KW-0479">Metal-binding</keyword>
<evidence type="ECO:0000313" key="20">
    <source>
        <dbReference type="EMBL" id="TDQ38923.1"/>
    </source>
</evidence>
<evidence type="ECO:0000256" key="12">
    <source>
        <dbReference type="ARBA" id="ARBA00038905"/>
    </source>
</evidence>
<dbReference type="PANTHER" id="PTHR47707:SF1">
    <property type="entry name" value="NUDIX HYDROLASE FAMILY PROTEIN"/>
    <property type="match status" value="1"/>
</dbReference>
<dbReference type="Pfam" id="PF14815">
    <property type="entry name" value="NUDIX_4"/>
    <property type="match status" value="1"/>
</dbReference>
<evidence type="ECO:0000256" key="6">
    <source>
        <dbReference type="ARBA" id="ARBA00022763"/>
    </source>
</evidence>
<dbReference type="GO" id="GO:0046872">
    <property type="term" value="F:metal ion binding"/>
    <property type="evidence" value="ECO:0007669"/>
    <property type="project" value="UniProtKB-KW"/>
</dbReference>
<dbReference type="InterPro" id="IPR036206">
    <property type="entry name" value="ThiamineP_synth_sf"/>
</dbReference>
<dbReference type="CDD" id="cd00564">
    <property type="entry name" value="TMP_TenI"/>
    <property type="match status" value="1"/>
</dbReference>
<comment type="similarity">
    <text evidence="2">Belongs to the Nudix hydrolase family.</text>
</comment>
<dbReference type="InterPro" id="IPR020084">
    <property type="entry name" value="NUDIX_hydrolase_CS"/>
</dbReference>
<feature type="binding site" evidence="17">
    <location>
        <position position="123"/>
    </location>
    <ligand>
        <name>8-oxo-dGTP</name>
        <dbReference type="ChEBI" id="CHEBI:77896"/>
    </ligand>
</feature>
<accession>A0A4R6U2H8</accession>
<evidence type="ECO:0000256" key="14">
    <source>
        <dbReference type="ARBA" id="ARBA00041592"/>
    </source>
</evidence>
<evidence type="ECO:0000256" key="8">
    <source>
        <dbReference type="ARBA" id="ARBA00022842"/>
    </source>
</evidence>
<evidence type="ECO:0000256" key="4">
    <source>
        <dbReference type="ARBA" id="ARBA00022705"/>
    </source>
</evidence>
<reference evidence="20 21" key="1">
    <citation type="submission" date="2019-03" db="EMBL/GenBank/DDBJ databases">
        <title>Genomic Encyclopedia of Type Strains, Phase IV (KMG-IV): sequencing the most valuable type-strain genomes for metagenomic binning, comparative biology and taxonomic classification.</title>
        <authorList>
            <person name="Goeker M."/>
        </authorList>
    </citation>
    <scope>NUCLEOTIDE SEQUENCE [LARGE SCALE GENOMIC DNA]</scope>
    <source>
        <strain evidence="20 21">DSM 28679</strain>
    </source>
</reference>
<dbReference type="PANTHER" id="PTHR47707">
    <property type="entry name" value="8-OXO-DGTP DIPHOSPHATASE"/>
    <property type="match status" value="1"/>
</dbReference>
<dbReference type="InterPro" id="IPR029119">
    <property type="entry name" value="MutY_C"/>
</dbReference>
<dbReference type="RefSeq" id="WP_101497763.1">
    <property type="nucleotide sequence ID" value="NZ_LNJZ01000009.1"/>
</dbReference>
<dbReference type="FunFam" id="3.90.79.10:FF:000014">
    <property type="entry name" value="8-oxo-dGTP diphosphatase MutT"/>
    <property type="match status" value="1"/>
</dbReference>
<feature type="domain" description="Nudix hydrolase" evidence="19">
    <location>
        <begin position="5"/>
        <end position="134"/>
    </location>
</feature>
<evidence type="ECO:0000256" key="1">
    <source>
        <dbReference type="ARBA" id="ARBA00001946"/>
    </source>
</evidence>
<comment type="catalytic activity">
    <reaction evidence="11">
        <text>8-oxo-GTP + H2O = 8-oxo-GMP + diphosphate + H(+)</text>
        <dbReference type="Rhea" id="RHEA:67616"/>
        <dbReference type="ChEBI" id="CHEBI:15377"/>
        <dbReference type="ChEBI" id="CHEBI:15378"/>
        <dbReference type="ChEBI" id="CHEBI:33019"/>
        <dbReference type="ChEBI" id="CHEBI:143553"/>
        <dbReference type="ChEBI" id="CHEBI:145694"/>
    </reaction>
</comment>
<evidence type="ECO:0000256" key="11">
    <source>
        <dbReference type="ARBA" id="ARBA00036904"/>
    </source>
</evidence>
<evidence type="ECO:0000256" key="9">
    <source>
        <dbReference type="ARBA" id="ARBA00023204"/>
    </source>
</evidence>
<name>A0A4R6U2H8_9GAMM</name>
<dbReference type="GO" id="GO:0044715">
    <property type="term" value="F:8-oxo-dGDP phosphatase activity"/>
    <property type="evidence" value="ECO:0007669"/>
    <property type="project" value="TreeGrafter"/>
</dbReference>
<gene>
    <name evidence="20" type="ORF">DFQ45_10387</name>
</gene>
<dbReference type="SUPFAM" id="SSF51391">
    <property type="entry name" value="Thiamin phosphate synthase"/>
    <property type="match status" value="1"/>
</dbReference>
<feature type="binding site" evidence="17">
    <location>
        <position position="32"/>
    </location>
    <ligand>
        <name>8-oxo-dGTP</name>
        <dbReference type="ChEBI" id="CHEBI:77896"/>
    </ligand>
</feature>
<dbReference type="InterPro" id="IPR013785">
    <property type="entry name" value="Aldolase_TIM"/>
</dbReference>
<comment type="caution">
    <text evidence="20">The sequence shown here is derived from an EMBL/GenBank/DDBJ whole genome shotgun (WGS) entry which is preliminary data.</text>
</comment>
<dbReference type="PRINTS" id="PR00502">
    <property type="entry name" value="NUDIXFAMILY"/>
</dbReference>
<evidence type="ECO:0000256" key="15">
    <source>
        <dbReference type="ARBA" id="ARBA00041979"/>
    </source>
</evidence>
<dbReference type="InterPro" id="IPR047127">
    <property type="entry name" value="MutT-like"/>
</dbReference>
<dbReference type="InterPro" id="IPR020476">
    <property type="entry name" value="Nudix_hydrolase"/>
</dbReference>
<dbReference type="AlphaFoldDB" id="A0A4R6U2H8"/>
<evidence type="ECO:0000256" key="13">
    <source>
        <dbReference type="ARBA" id="ARBA00040794"/>
    </source>
</evidence>
<evidence type="ECO:0000256" key="5">
    <source>
        <dbReference type="ARBA" id="ARBA00022723"/>
    </source>
</evidence>
<evidence type="ECO:0000256" key="17">
    <source>
        <dbReference type="PIRSR" id="PIRSR603561-1"/>
    </source>
</evidence>
<evidence type="ECO:0000256" key="16">
    <source>
        <dbReference type="ARBA" id="ARBA00042798"/>
    </source>
</evidence>
<evidence type="ECO:0000256" key="2">
    <source>
        <dbReference type="ARBA" id="ARBA00005582"/>
    </source>
</evidence>
<dbReference type="GO" id="GO:0035539">
    <property type="term" value="F:8-oxo-7,8-dihydrodeoxyguanosine triphosphate pyrophosphatase activity"/>
    <property type="evidence" value="ECO:0007669"/>
    <property type="project" value="UniProtKB-EC"/>
</dbReference>
<dbReference type="GO" id="GO:0044716">
    <property type="term" value="F:8-oxo-GDP phosphatase activity"/>
    <property type="evidence" value="ECO:0007669"/>
    <property type="project" value="TreeGrafter"/>
</dbReference>
<keyword evidence="6" id="KW-0227">DNA damage</keyword>
<dbReference type="InterPro" id="IPR022998">
    <property type="entry name" value="ThiamineP_synth_TenI"/>
</dbReference>
<feature type="binding site" evidence="18">
    <location>
        <position position="61"/>
    </location>
    <ligand>
        <name>Mg(2+)</name>
        <dbReference type="ChEBI" id="CHEBI:18420"/>
    </ligand>
</feature>
<dbReference type="Gene3D" id="3.90.79.10">
    <property type="entry name" value="Nucleoside Triphosphate Pyrophosphohydrolase"/>
    <property type="match status" value="1"/>
</dbReference>
<dbReference type="InterPro" id="IPR000086">
    <property type="entry name" value="NUDIX_hydrolase_dom"/>
</dbReference>
<dbReference type="GO" id="GO:0006260">
    <property type="term" value="P:DNA replication"/>
    <property type="evidence" value="ECO:0007669"/>
    <property type="project" value="UniProtKB-KW"/>
</dbReference>
<dbReference type="Gene3D" id="3.20.20.70">
    <property type="entry name" value="Aldolase class I"/>
    <property type="match status" value="1"/>
</dbReference>
<evidence type="ECO:0000256" key="7">
    <source>
        <dbReference type="ARBA" id="ARBA00022801"/>
    </source>
</evidence>
<keyword evidence="9" id="KW-0234">DNA repair</keyword>
<proteinExistence type="inferred from homology"/>
<dbReference type="GO" id="GO:0009228">
    <property type="term" value="P:thiamine biosynthetic process"/>
    <property type="evidence" value="ECO:0007669"/>
    <property type="project" value="UniProtKB-KW"/>
</dbReference>
<feature type="binding site" evidence="17">
    <location>
        <begin position="38"/>
        <end position="41"/>
    </location>
    <ligand>
        <name>8-oxo-dGTP</name>
        <dbReference type="ChEBI" id="CHEBI:77896"/>
    </ligand>
</feature>
<dbReference type="Proteomes" id="UP000294575">
    <property type="component" value="Unassembled WGS sequence"/>
</dbReference>
<evidence type="ECO:0000256" key="3">
    <source>
        <dbReference type="ARBA" id="ARBA00022457"/>
    </source>
</evidence>
<sequence length="320" mass="34489">MSALPKSVHVAVAVITAADGKILLTRRASDKHQGGLWEFPGGKCEPGEPVRAALAREIREELDIEITTVEPLISIPYQYPDLHVLLEVFRVTSFTGKPRGAEGQPMQWVTPGQLDEIPLPAANRPIVRAIQLPQQYLVTPDLSDSRQLYQGVMAAAAGGSRLIQLRTPQLERADYLKLADRLLADLPDTAMLLLKGELPDLLTRPQAGWHLTSAQLRAFAGQERPLPANRWLAASCHDAEELALAQALGCDFATLSPVQPTASHPDAPALGLELATKLTAAAQLPVFWLGGMQASDLEHVCASGGQGIAAIRGLWEAELL</sequence>